<dbReference type="Proteomes" id="UP000261032">
    <property type="component" value="Unassembled WGS sequence"/>
</dbReference>
<keyword evidence="1" id="KW-1133">Transmembrane helix</keyword>
<proteinExistence type="predicted"/>
<dbReference type="EMBL" id="JAQLKE010000016">
    <property type="protein sequence ID" value="MDB7084238.1"/>
    <property type="molecule type" value="Genomic_DNA"/>
</dbReference>
<reference evidence="3 4" key="1">
    <citation type="submission" date="2018-08" db="EMBL/GenBank/DDBJ databases">
        <title>A genome reference for cultivated species of the human gut microbiota.</title>
        <authorList>
            <person name="Zou Y."/>
            <person name="Xue W."/>
            <person name="Luo G."/>
        </authorList>
    </citation>
    <scope>NUCLEOTIDE SEQUENCE [LARGE SCALE GENOMIC DNA]</scope>
    <source>
        <strain evidence="3 4">OM06-4</strain>
    </source>
</reference>
<name>A0A3E3AE59_9FIRM</name>
<sequence>MKNKKNSIFLIVVPILCILIVALFAYDRYQTNQLAKKFKQDNQTVDTSKNNNQTSLENKLPTIYCVGDSTTIGTSKNTSYPKYLENSINTTITTFGDDSINSLALAIKFGVSEIYVNNFTIPAKSEETTITLLDKNGQAVNAILTSKTNIDKCTINNIEGSINYDTANNRLVFKRSKAGESSKINTLTKIEVTKPEINKDNILILFTGSYEESVQGSLAEYQKQIISAFNTDKYIVVSLTQDDRDATNNLLKTTHGDHYLDFKSYLLTSGLKDAGITETAQDKTNLANKNTPSSLLDDKINGNSKYNELLAKQLTDKMTKLGYLK</sequence>
<evidence type="ECO:0000313" key="4">
    <source>
        <dbReference type="Proteomes" id="UP000261032"/>
    </source>
</evidence>
<feature type="transmembrane region" description="Helical" evidence="1">
    <location>
        <begin position="7"/>
        <end position="26"/>
    </location>
</feature>
<protein>
    <submittedName>
        <fullName evidence="3">Uncharacterized protein</fullName>
    </submittedName>
</protein>
<accession>A0A3E3AE59</accession>
<dbReference type="RefSeq" id="WP_003536453.1">
    <property type="nucleotide sequence ID" value="NZ_CAACVM010000011.1"/>
</dbReference>
<keyword evidence="1" id="KW-0472">Membrane</keyword>
<evidence type="ECO:0000256" key="1">
    <source>
        <dbReference type="SAM" id="Phobius"/>
    </source>
</evidence>
<comment type="caution">
    <text evidence="3">The sequence shown here is derived from an EMBL/GenBank/DDBJ whole genome shotgun (WGS) entry which is preliminary data.</text>
</comment>
<gene>
    <name evidence="3" type="ORF">DXB93_02545</name>
    <name evidence="2" type="ORF">PM738_10525</name>
</gene>
<reference evidence="2" key="2">
    <citation type="submission" date="2023-01" db="EMBL/GenBank/DDBJ databases">
        <title>Human gut microbiome strain richness.</title>
        <authorList>
            <person name="Chen-Liaw A."/>
        </authorList>
    </citation>
    <scope>NUCLEOTIDE SEQUENCE</scope>
    <source>
        <strain evidence="2">1001217st2_G6_1001217B_191108</strain>
    </source>
</reference>
<keyword evidence="1" id="KW-0812">Transmembrane</keyword>
<dbReference type="EMBL" id="QUSL01000002">
    <property type="protein sequence ID" value="RGD87063.1"/>
    <property type="molecule type" value="Genomic_DNA"/>
</dbReference>
<evidence type="ECO:0000313" key="3">
    <source>
        <dbReference type="EMBL" id="RGD87063.1"/>
    </source>
</evidence>
<evidence type="ECO:0000313" key="2">
    <source>
        <dbReference type="EMBL" id="MDB7084238.1"/>
    </source>
</evidence>
<organism evidence="3 4">
    <name type="scientific">Thomasclavelia ramosa</name>
    <dbReference type="NCBI Taxonomy" id="1547"/>
    <lineage>
        <taxon>Bacteria</taxon>
        <taxon>Bacillati</taxon>
        <taxon>Bacillota</taxon>
        <taxon>Erysipelotrichia</taxon>
        <taxon>Erysipelotrichales</taxon>
        <taxon>Coprobacillaceae</taxon>
        <taxon>Thomasclavelia</taxon>
    </lineage>
</organism>
<dbReference type="Proteomes" id="UP001211987">
    <property type="component" value="Unassembled WGS sequence"/>
</dbReference>
<dbReference type="AlphaFoldDB" id="A0A3E3AE59"/>